<proteinExistence type="predicted"/>
<organism evidence="1 2">
    <name type="scientific">Austropuccinia psidii MF-1</name>
    <dbReference type="NCBI Taxonomy" id="1389203"/>
    <lineage>
        <taxon>Eukaryota</taxon>
        <taxon>Fungi</taxon>
        <taxon>Dikarya</taxon>
        <taxon>Basidiomycota</taxon>
        <taxon>Pucciniomycotina</taxon>
        <taxon>Pucciniomycetes</taxon>
        <taxon>Pucciniales</taxon>
        <taxon>Sphaerophragmiaceae</taxon>
        <taxon>Austropuccinia</taxon>
    </lineage>
</organism>
<dbReference type="Proteomes" id="UP000765509">
    <property type="component" value="Unassembled WGS sequence"/>
</dbReference>
<reference evidence="1" key="1">
    <citation type="submission" date="2021-03" db="EMBL/GenBank/DDBJ databases">
        <title>Draft genome sequence of rust myrtle Austropuccinia psidii MF-1, a brazilian biotype.</title>
        <authorList>
            <person name="Quecine M.C."/>
            <person name="Pachon D.M.R."/>
            <person name="Bonatelli M.L."/>
            <person name="Correr F.H."/>
            <person name="Franceschini L.M."/>
            <person name="Leite T.F."/>
            <person name="Margarido G.R.A."/>
            <person name="Almeida C.A."/>
            <person name="Ferrarezi J.A."/>
            <person name="Labate C.A."/>
        </authorList>
    </citation>
    <scope>NUCLEOTIDE SEQUENCE</scope>
    <source>
        <strain evidence="1">MF-1</strain>
    </source>
</reference>
<protein>
    <submittedName>
        <fullName evidence="1">Uncharacterized protein</fullName>
    </submittedName>
</protein>
<sequence length="111" mass="12607">MQYTNTQVHQLYHLIHLLSNNMEVNVPTGKMMEIGILTVFSMRRTTRRKVYDLDSLCKNISTLNHSTSVQAIRDEANDEDHKVVDARHISEVENGKILIDSGPSANLSRNS</sequence>
<dbReference type="EMBL" id="AVOT02130462">
    <property type="protein sequence ID" value="MBW0588416.1"/>
    <property type="molecule type" value="Genomic_DNA"/>
</dbReference>
<keyword evidence="2" id="KW-1185">Reference proteome</keyword>
<accession>A0A9Q3KYA9</accession>
<gene>
    <name evidence="1" type="ORF">O181_128131</name>
</gene>
<evidence type="ECO:0000313" key="2">
    <source>
        <dbReference type="Proteomes" id="UP000765509"/>
    </source>
</evidence>
<evidence type="ECO:0000313" key="1">
    <source>
        <dbReference type="EMBL" id="MBW0588416.1"/>
    </source>
</evidence>
<name>A0A9Q3KYA9_9BASI</name>
<comment type="caution">
    <text evidence="1">The sequence shown here is derived from an EMBL/GenBank/DDBJ whole genome shotgun (WGS) entry which is preliminary data.</text>
</comment>
<dbReference type="AlphaFoldDB" id="A0A9Q3KYA9"/>